<dbReference type="Gene3D" id="3.40.50.300">
    <property type="entry name" value="P-loop containing nucleotide triphosphate hydrolases"/>
    <property type="match status" value="1"/>
</dbReference>
<evidence type="ECO:0000256" key="4">
    <source>
        <dbReference type="ARBA" id="ARBA00022840"/>
    </source>
</evidence>
<sequence length="268" mass="29440">MIKQESAISFKNVYQTYKGTNEAILKGVDLTIPKSDFCIILGKSGMGKSTLLRCINGLVLPYAGTLSVCGILLKKDNATMRKIRRKTAMIFQEYNLVNRLTALENVICGMLPEMPFHRAMLGIFTDEEKARALSLLKEVGLEEFGNQRADKLSGGQKQRVGIARALAQNPQIILADEPIASLDPVTAGGILELLKKINQKEGITVLISLHQIDLAKAYGDRIIALLDGKIEIDRKHGQLTKGDIDRIYNSQGDHYGNLSQNTMNGTVG</sequence>
<dbReference type="Proteomes" id="UP000298460">
    <property type="component" value="Unassembled WGS sequence"/>
</dbReference>
<reference evidence="9 10" key="1">
    <citation type="submission" date="2019-03" db="EMBL/GenBank/DDBJ databases">
        <title>Draft Genome Sequence of Desulfosporosinus fructosivorans Strain 63.6F, Isolated from Marine Sediment in the Baltic Sea.</title>
        <authorList>
            <person name="Hausmann B."/>
            <person name="Vandieken V."/>
            <person name="Pjevac P."/>
            <person name="Schreck K."/>
            <person name="Herbold C.W."/>
            <person name="Loy A."/>
        </authorList>
    </citation>
    <scope>NUCLEOTIDE SEQUENCE [LARGE SCALE GENOMIC DNA]</scope>
    <source>
        <strain evidence="9 10">63.6F</strain>
    </source>
</reference>
<keyword evidence="1" id="KW-0813">Transport</keyword>
<evidence type="ECO:0000256" key="2">
    <source>
        <dbReference type="ARBA" id="ARBA00022475"/>
    </source>
</evidence>
<dbReference type="GO" id="GO:0015416">
    <property type="term" value="F:ABC-type phosphonate transporter activity"/>
    <property type="evidence" value="ECO:0007669"/>
    <property type="project" value="InterPro"/>
</dbReference>
<gene>
    <name evidence="9" type="primary">phnC</name>
    <name evidence="9" type="ORF">E4K67_14700</name>
</gene>
<dbReference type="GO" id="GO:0016020">
    <property type="term" value="C:membrane"/>
    <property type="evidence" value="ECO:0007669"/>
    <property type="project" value="InterPro"/>
</dbReference>
<keyword evidence="3" id="KW-0547">Nucleotide-binding</keyword>
<feature type="domain" description="ABC transporter" evidence="8">
    <location>
        <begin position="8"/>
        <end position="252"/>
    </location>
</feature>
<keyword evidence="5" id="KW-0918">Phosphonate transport</keyword>
<accession>A0A4Z0R648</accession>
<evidence type="ECO:0000259" key="8">
    <source>
        <dbReference type="PROSITE" id="PS50893"/>
    </source>
</evidence>
<dbReference type="InterPro" id="IPR012693">
    <property type="entry name" value="ABC_transpr_PhnC"/>
</dbReference>
<evidence type="ECO:0000256" key="5">
    <source>
        <dbReference type="ARBA" id="ARBA00022885"/>
    </source>
</evidence>
<dbReference type="AlphaFoldDB" id="A0A4Z0R648"/>
<dbReference type="PANTHER" id="PTHR43166:SF6">
    <property type="entry name" value="PHOSPHONATES IMPORT ATP-BINDING PROTEIN PHNC"/>
    <property type="match status" value="1"/>
</dbReference>
<keyword evidence="4 9" id="KW-0067">ATP-binding</keyword>
<name>A0A4Z0R648_9FIRM</name>
<evidence type="ECO:0000256" key="6">
    <source>
        <dbReference type="ARBA" id="ARBA00022967"/>
    </source>
</evidence>
<dbReference type="GO" id="GO:0005524">
    <property type="term" value="F:ATP binding"/>
    <property type="evidence" value="ECO:0007669"/>
    <property type="project" value="UniProtKB-KW"/>
</dbReference>
<evidence type="ECO:0000256" key="7">
    <source>
        <dbReference type="ARBA" id="ARBA00023136"/>
    </source>
</evidence>
<comment type="caution">
    <text evidence="9">The sequence shown here is derived from an EMBL/GenBank/DDBJ whole genome shotgun (WGS) entry which is preliminary data.</text>
</comment>
<dbReference type="NCBIfam" id="TIGR02315">
    <property type="entry name" value="ABC_phnC"/>
    <property type="match status" value="1"/>
</dbReference>
<keyword evidence="6" id="KW-1278">Translocase</keyword>
<evidence type="ECO:0000313" key="9">
    <source>
        <dbReference type="EMBL" id="TGE37136.1"/>
    </source>
</evidence>
<proteinExistence type="predicted"/>
<dbReference type="CDD" id="cd03256">
    <property type="entry name" value="ABC_PhnC_transporter"/>
    <property type="match status" value="1"/>
</dbReference>
<protein>
    <submittedName>
        <fullName evidence="9">Phosphonate ABC transporter ATP-binding protein</fullName>
    </submittedName>
</protein>
<dbReference type="RefSeq" id="WP_135548019.1">
    <property type="nucleotide sequence ID" value="NZ_SPQQ01000005.1"/>
</dbReference>
<dbReference type="PROSITE" id="PS50893">
    <property type="entry name" value="ABC_TRANSPORTER_2"/>
    <property type="match status" value="1"/>
</dbReference>
<dbReference type="InterPro" id="IPR003439">
    <property type="entry name" value="ABC_transporter-like_ATP-bd"/>
</dbReference>
<organism evidence="9 10">
    <name type="scientific">Desulfosporosinus fructosivorans</name>
    <dbReference type="NCBI Taxonomy" id="2018669"/>
    <lineage>
        <taxon>Bacteria</taxon>
        <taxon>Bacillati</taxon>
        <taxon>Bacillota</taxon>
        <taxon>Clostridia</taxon>
        <taxon>Eubacteriales</taxon>
        <taxon>Desulfitobacteriaceae</taxon>
        <taxon>Desulfosporosinus</taxon>
    </lineage>
</organism>
<dbReference type="Pfam" id="PF00005">
    <property type="entry name" value="ABC_tran"/>
    <property type="match status" value="1"/>
</dbReference>
<dbReference type="InterPro" id="IPR027417">
    <property type="entry name" value="P-loop_NTPase"/>
</dbReference>
<keyword evidence="2" id="KW-1003">Cell membrane</keyword>
<dbReference type="InterPro" id="IPR017871">
    <property type="entry name" value="ABC_transporter-like_CS"/>
</dbReference>
<dbReference type="OrthoDB" id="9802264at2"/>
<dbReference type="GO" id="GO:0016887">
    <property type="term" value="F:ATP hydrolysis activity"/>
    <property type="evidence" value="ECO:0007669"/>
    <property type="project" value="InterPro"/>
</dbReference>
<keyword evidence="10" id="KW-1185">Reference proteome</keyword>
<evidence type="ECO:0000313" key="10">
    <source>
        <dbReference type="Proteomes" id="UP000298460"/>
    </source>
</evidence>
<dbReference type="SUPFAM" id="SSF52540">
    <property type="entry name" value="P-loop containing nucleoside triphosphate hydrolases"/>
    <property type="match status" value="1"/>
</dbReference>
<dbReference type="EMBL" id="SPQQ01000005">
    <property type="protein sequence ID" value="TGE37136.1"/>
    <property type="molecule type" value="Genomic_DNA"/>
</dbReference>
<evidence type="ECO:0000256" key="1">
    <source>
        <dbReference type="ARBA" id="ARBA00022448"/>
    </source>
</evidence>
<dbReference type="PANTHER" id="PTHR43166">
    <property type="entry name" value="AMINO ACID IMPORT ATP-BINDING PROTEIN"/>
    <property type="match status" value="1"/>
</dbReference>
<dbReference type="PROSITE" id="PS00211">
    <property type="entry name" value="ABC_TRANSPORTER_1"/>
    <property type="match status" value="1"/>
</dbReference>
<dbReference type="InterPro" id="IPR050086">
    <property type="entry name" value="MetN_ABC_transporter-like"/>
</dbReference>
<evidence type="ECO:0000256" key="3">
    <source>
        <dbReference type="ARBA" id="ARBA00022741"/>
    </source>
</evidence>
<dbReference type="InterPro" id="IPR003593">
    <property type="entry name" value="AAA+_ATPase"/>
</dbReference>
<keyword evidence="7" id="KW-0472">Membrane</keyword>
<dbReference type="SMART" id="SM00382">
    <property type="entry name" value="AAA"/>
    <property type="match status" value="1"/>
</dbReference>